<comment type="caution">
    <text evidence="2">The sequence shown here is derived from an EMBL/GenBank/DDBJ whole genome shotgun (WGS) entry which is preliminary data.</text>
</comment>
<accession>A0A1J5QHJ1</accession>
<organism evidence="2">
    <name type="scientific">mine drainage metagenome</name>
    <dbReference type="NCBI Taxonomy" id="410659"/>
    <lineage>
        <taxon>unclassified sequences</taxon>
        <taxon>metagenomes</taxon>
        <taxon>ecological metagenomes</taxon>
    </lineage>
</organism>
<feature type="domain" description="PpiC" evidence="1">
    <location>
        <begin position="70"/>
        <end position="161"/>
    </location>
</feature>
<dbReference type="SUPFAM" id="SSF109998">
    <property type="entry name" value="Triger factor/SurA peptide-binding domain-like"/>
    <property type="match status" value="1"/>
</dbReference>
<evidence type="ECO:0000259" key="1">
    <source>
        <dbReference type="PROSITE" id="PS50198"/>
    </source>
</evidence>
<sequence length="200" mass="22122">MREQLINQTMMAQEARKTGLDKMPLVQAQVELAGQAVLARAWQQKVLSEVVVKDDQIKAEYAALIARLGKQEYLVRHLLVADESTAKLLIEKLQSGAKMADLAAQYSRDASTKDHGGLTDWTPAGNFLPPVADVVVKLEKGKVWPQAVHSNAGWHILQLEDKRPFTAPTMEAIKPQLTQLIARRELEAQAQALKAKAVVQ</sequence>
<dbReference type="AlphaFoldDB" id="A0A1J5QHJ1"/>
<evidence type="ECO:0000313" key="2">
    <source>
        <dbReference type="EMBL" id="OIQ75461.1"/>
    </source>
</evidence>
<dbReference type="Gene3D" id="3.10.50.40">
    <property type="match status" value="1"/>
</dbReference>
<dbReference type="EMBL" id="MLJW01002159">
    <property type="protein sequence ID" value="OIQ75461.1"/>
    <property type="molecule type" value="Genomic_DNA"/>
</dbReference>
<dbReference type="PANTHER" id="PTHR47245">
    <property type="entry name" value="PEPTIDYLPROLYL ISOMERASE"/>
    <property type="match status" value="1"/>
</dbReference>
<dbReference type="SUPFAM" id="SSF54534">
    <property type="entry name" value="FKBP-like"/>
    <property type="match status" value="1"/>
</dbReference>
<protein>
    <submittedName>
        <fullName evidence="2">Putative parvulin-type peptidyl-prolyl cis-trans isomerase</fullName>
        <ecNumber evidence="2">5.2.1.8</ecNumber>
    </submittedName>
</protein>
<dbReference type="EC" id="5.2.1.8" evidence="2"/>
<gene>
    <name evidence="2" type="ORF">GALL_428730</name>
</gene>
<dbReference type="PANTHER" id="PTHR47245:SF2">
    <property type="entry name" value="PEPTIDYL-PROLYL CIS-TRANS ISOMERASE HP_0175-RELATED"/>
    <property type="match status" value="1"/>
</dbReference>
<dbReference type="PROSITE" id="PS50198">
    <property type="entry name" value="PPIC_PPIASE_2"/>
    <property type="match status" value="1"/>
</dbReference>
<reference evidence="2" key="1">
    <citation type="submission" date="2016-10" db="EMBL/GenBank/DDBJ databases">
        <title>Sequence of Gallionella enrichment culture.</title>
        <authorList>
            <person name="Poehlein A."/>
            <person name="Muehling M."/>
            <person name="Daniel R."/>
        </authorList>
    </citation>
    <scope>NUCLEOTIDE SEQUENCE</scope>
</reference>
<dbReference type="InterPro" id="IPR000297">
    <property type="entry name" value="PPIase_PpiC"/>
</dbReference>
<proteinExistence type="predicted"/>
<dbReference type="Pfam" id="PF00639">
    <property type="entry name" value="Rotamase"/>
    <property type="match status" value="1"/>
</dbReference>
<dbReference type="InterPro" id="IPR050245">
    <property type="entry name" value="PrsA_foldase"/>
</dbReference>
<dbReference type="InterPro" id="IPR046357">
    <property type="entry name" value="PPIase_dom_sf"/>
</dbReference>
<dbReference type="InterPro" id="IPR027304">
    <property type="entry name" value="Trigger_fact/SurA_dom_sf"/>
</dbReference>
<keyword evidence="2" id="KW-0413">Isomerase</keyword>
<dbReference type="GO" id="GO:0003755">
    <property type="term" value="F:peptidyl-prolyl cis-trans isomerase activity"/>
    <property type="evidence" value="ECO:0007669"/>
    <property type="project" value="UniProtKB-EC"/>
</dbReference>
<name>A0A1J5QHJ1_9ZZZZ</name>